<dbReference type="Proteomes" id="UP001458880">
    <property type="component" value="Unassembled WGS sequence"/>
</dbReference>
<comment type="caution">
    <text evidence="2">The sequence shown here is derived from an EMBL/GenBank/DDBJ whole genome shotgun (WGS) entry which is preliminary data.</text>
</comment>
<sequence length="100" mass="11759">MNTFEGCGNLYTIFFALGLISYWKKVTCIKEESTSNSVAFIKIFRKEMSTLPESEISSKTDEAWFVWNINKRLSRNKEHNQQNKSPQADQENTEQRRTMQ</sequence>
<protein>
    <submittedName>
        <fullName evidence="2">Uncharacterized protein</fullName>
    </submittedName>
</protein>
<evidence type="ECO:0000313" key="2">
    <source>
        <dbReference type="EMBL" id="KAK9737528.1"/>
    </source>
</evidence>
<feature type="region of interest" description="Disordered" evidence="1">
    <location>
        <begin position="75"/>
        <end position="100"/>
    </location>
</feature>
<accession>A0AAW1LU20</accession>
<name>A0AAW1LU20_POPJA</name>
<organism evidence="2 3">
    <name type="scientific">Popillia japonica</name>
    <name type="common">Japanese beetle</name>
    <dbReference type="NCBI Taxonomy" id="7064"/>
    <lineage>
        <taxon>Eukaryota</taxon>
        <taxon>Metazoa</taxon>
        <taxon>Ecdysozoa</taxon>
        <taxon>Arthropoda</taxon>
        <taxon>Hexapoda</taxon>
        <taxon>Insecta</taxon>
        <taxon>Pterygota</taxon>
        <taxon>Neoptera</taxon>
        <taxon>Endopterygota</taxon>
        <taxon>Coleoptera</taxon>
        <taxon>Polyphaga</taxon>
        <taxon>Scarabaeiformia</taxon>
        <taxon>Scarabaeidae</taxon>
        <taxon>Rutelinae</taxon>
        <taxon>Popillia</taxon>
    </lineage>
</organism>
<evidence type="ECO:0000256" key="1">
    <source>
        <dbReference type="SAM" id="MobiDB-lite"/>
    </source>
</evidence>
<proteinExistence type="predicted"/>
<gene>
    <name evidence="2" type="ORF">QE152_g10692</name>
</gene>
<reference evidence="2 3" key="1">
    <citation type="journal article" date="2024" name="BMC Genomics">
        <title>De novo assembly and annotation of Popillia japonica's genome with initial clues to its potential as an invasive pest.</title>
        <authorList>
            <person name="Cucini C."/>
            <person name="Boschi S."/>
            <person name="Funari R."/>
            <person name="Cardaioli E."/>
            <person name="Iannotti N."/>
            <person name="Marturano G."/>
            <person name="Paoli F."/>
            <person name="Bruttini M."/>
            <person name="Carapelli A."/>
            <person name="Frati F."/>
            <person name="Nardi F."/>
        </authorList>
    </citation>
    <scope>NUCLEOTIDE SEQUENCE [LARGE SCALE GENOMIC DNA]</scope>
    <source>
        <strain evidence="2">DMR45628</strain>
    </source>
</reference>
<dbReference type="EMBL" id="JASPKY010000099">
    <property type="protein sequence ID" value="KAK9737528.1"/>
    <property type="molecule type" value="Genomic_DNA"/>
</dbReference>
<dbReference type="AlphaFoldDB" id="A0AAW1LU20"/>
<keyword evidence="3" id="KW-1185">Reference proteome</keyword>
<evidence type="ECO:0000313" key="3">
    <source>
        <dbReference type="Proteomes" id="UP001458880"/>
    </source>
</evidence>